<dbReference type="PANTHER" id="PTHR11575:SF24">
    <property type="entry name" value="5'-NUCLEOTIDASE"/>
    <property type="match status" value="1"/>
</dbReference>
<gene>
    <name evidence="5" type="ORF">B5F75_01740</name>
</gene>
<accession>A0A1Y4DMJ1</accession>
<dbReference type="InterPro" id="IPR008334">
    <property type="entry name" value="5'-Nucleotdase_C"/>
</dbReference>
<dbReference type="PRINTS" id="PR01607">
    <property type="entry name" value="APYRASEFAMLY"/>
</dbReference>
<dbReference type="InterPro" id="IPR036907">
    <property type="entry name" value="5'-Nucleotdase_C_sf"/>
</dbReference>
<dbReference type="Pfam" id="PF02872">
    <property type="entry name" value="5_nucleotid_C"/>
    <property type="match status" value="1"/>
</dbReference>
<evidence type="ECO:0008006" key="7">
    <source>
        <dbReference type="Google" id="ProtNLM"/>
    </source>
</evidence>
<reference evidence="6" key="1">
    <citation type="submission" date="2017-04" db="EMBL/GenBank/DDBJ databases">
        <title>Function of individual gut microbiota members based on whole genome sequencing of pure cultures obtained from chicken caecum.</title>
        <authorList>
            <person name="Medvecky M."/>
            <person name="Cejkova D."/>
            <person name="Polansky O."/>
            <person name="Karasova D."/>
            <person name="Kubasova T."/>
            <person name="Cizek A."/>
            <person name="Rychlik I."/>
        </authorList>
    </citation>
    <scope>NUCLEOTIDE SEQUENCE [LARGE SCALE GENOMIC DNA]</scope>
    <source>
        <strain evidence="6">An273</strain>
    </source>
</reference>
<evidence type="ECO:0000256" key="1">
    <source>
        <dbReference type="ARBA" id="ARBA00022729"/>
    </source>
</evidence>
<feature type="chain" id="PRO_5011825364" description="5'-Nucleotidase C-terminal domain-containing protein" evidence="2">
    <location>
        <begin position="31"/>
        <end position="498"/>
    </location>
</feature>
<name>A0A1Y4DMJ1_9BACT</name>
<dbReference type="SUPFAM" id="SSF55816">
    <property type="entry name" value="5'-nucleotidase (syn. UDP-sugar hydrolase), C-terminal domain"/>
    <property type="match status" value="1"/>
</dbReference>
<dbReference type="InterPro" id="IPR004843">
    <property type="entry name" value="Calcineurin-like_PHP"/>
</dbReference>
<dbReference type="AlphaFoldDB" id="A0A1Y4DMJ1"/>
<dbReference type="EMBL" id="NFJD01000001">
    <property type="protein sequence ID" value="OUO57520.1"/>
    <property type="molecule type" value="Genomic_DNA"/>
</dbReference>
<proteinExistence type="inferred from homology"/>
<dbReference type="Gene3D" id="3.60.21.10">
    <property type="match status" value="1"/>
</dbReference>
<evidence type="ECO:0000259" key="3">
    <source>
        <dbReference type="Pfam" id="PF00149"/>
    </source>
</evidence>
<dbReference type="GO" id="GO:0016787">
    <property type="term" value="F:hydrolase activity"/>
    <property type="evidence" value="ECO:0007669"/>
    <property type="project" value="UniProtKB-KW"/>
</dbReference>
<dbReference type="GO" id="GO:0000166">
    <property type="term" value="F:nucleotide binding"/>
    <property type="evidence" value="ECO:0007669"/>
    <property type="project" value="UniProtKB-KW"/>
</dbReference>
<evidence type="ECO:0000259" key="4">
    <source>
        <dbReference type="Pfam" id="PF02872"/>
    </source>
</evidence>
<keyword evidence="2" id="KW-0547">Nucleotide-binding</keyword>
<dbReference type="SUPFAM" id="SSF56300">
    <property type="entry name" value="Metallo-dependent phosphatases"/>
    <property type="match status" value="1"/>
</dbReference>
<comment type="similarity">
    <text evidence="2">Belongs to the 5'-nucleotidase family.</text>
</comment>
<dbReference type="Pfam" id="PF00149">
    <property type="entry name" value="Metallophos"/>
    <property type="match status" value="1"/>
</dbReference>
<dbReference type="PANTHER" id="PTHR11575">
    <property type="entry name" value="5'-NUCLEOTIDASE-RELATED"/>
    <property type="match status" value="1"/>
</dbReference>
<organism evidence="5 6">
    <name type="scientific">Candidatus Avelusimicrobium gallicola</name>
    <dbReference type="NCBI Taxonomy" id="2562704"/>
    <lineage>
        <taxon>Bacteria</taxon>
        <taxon>Pseudomonadati</taxon>
        <taxon>Elusimicrobiota</taxon>
        <taxon>Elusimicrobia</taxon>
        <taxon>Elusimicrobiales</taxon>
        <taxon>Elusimicrobiaceae</taxon>
        <taxon>Candidatus Avelusimicrobium</taxon>
    </lineage>
</organism>
<protein>
    <recommendedName>
        <fullName evidence="7">5'-Nucleotidase C-terminal domain-containing protein</fullName>
    </recommendedName>
</protein>
<dbReference type="Proteomes" id="UP000196368">
    <property type="component" value="Unassembled WGS sequence"/>
</dbReference>
<feature type="signal peptide" evidence="2">
    <location>
        <begin position="1"/>
        <end position="30"/>
    </location>
</feature>
<keyword evidence="2" id="KW-0378">Hydrolase</keyword>
<comment type="caution">
    <text evidence="5">The sequence shown here is derived from an EMBL/GenBank/DDBJ whole genome shotgun (WGS) entry which is preliminary data.</text>
</comment>
<dbReference type="InterPro" id="IPR029052">
    <property type="entry name" value="Metallo-depent_PP-like"/>
</dbReference>
<evidence type="ECO:0000313" key="6">
    <source>
        <dbReference type="Proteomes" id="UP000196368"/>
    </source>
</evidence>
<feature type="domain" description="5'-Nucleotidase C-terminal" evidence="4">
    <location>
        <begin position="312"/>
        <end position="458"/>
    </location>
</feature>
<feature type="domain" description="Calcineurin-like phosphoesterase" evidence="3">
    <location>
        <begin position="34"/>
        <end position="239"/>
    </location>
</feature>
<keyword evidence="1 2" id="KW-0732">Signal</keyword>
<dbReference type="InterPro" id="IPR006179">
    <property type="entry name" value="5_nucleotidase/apyrase"/>
</dbReference>
<keyword evidence="6" id="KW-1185">Reference proteome</keyword>
<dbReference type="Gene3D" id="3.90.780.10">
    <property type="entry name" value="5'-Nucleotidase, C-terminal domain"/>
    <property type="match status" value="1"/>
</dbReference>
<evidence type="ECO:0000313" key="5">
    <source>
        <dbReference type="EMBL" id="OUO57520.1"/>
    </source>
</evidence>
<dbReference type="GO" id="GO:0009166">
    <property type="term" value="P:nucleotide catabolic process"/>
    <property type="evidence" value="ECO:0007669"/>
    <property type="project" value="InterPro"/>
</dbReference>
<sequence>MKKGTVLFGEKMKKIFILLLSFFAALPLAAKTATIYHTSDTHGFFYPKNGQGGAAALAAVLAAGPKNYLLLDGGDFAEGTVETQRSNGLKAVSLMNRLGYDAATVGNHEFAFRDDGFDALLEAARFDVLAANLVPAAGEKLPKRVKPYQLYNVNGMKVAVIGLANRNPTKKSQKYKFIKPLAALEKALQEAEKQQPDAVVVLVHDSLADDRPGSPNYIGDIGRQFGGRVQVVLGGHAHKIFQNEWRGGILFAESGCHFQNVTKITLETDDKTGKITDIRSELIALNTAQTGEDKKMKAYAQSLREPGVDEVIGQTAAAFSKKSFIPTHQDDPVDNWVADATCRYTPADVCIHNTGGARVGLPKGDITRRDIIDLYPFDNTVVTATVSGAFLKKLVAGGVVPWNRLAYSGLTFSYKKTKKGKIKKLKIWVRGERLQDDKQYTLAVNSYVAGGGSEGKLFKTLPQGSIRPAGQLTMRQILEADFKNGPLTPPATGRVVQK</sequence>
<dbReference type="GO" id="GO:0030288">
    <property type="term" value="C:outer membrane-bounded periplasmic space"/>
    <property type="evidence" value="ECO:0007669"/>
    <property type="project" value="TreeGrafter"/>
</dbReference>
<evidence type="ECO:0000256" key="2">
    <source>
        <dbReference type="RuleBase" id="RU362119"/>
    </source>
</evidence>